<dbReference type="PROSITE" id="PS00409">
    <property type="entry name" value="PROKAR_NTER_METHYL"/>
    <property type="match status" value="1"/>
</dbReference>
<comment type="caution">
    <text evidence="1">The sequence shown here is derived from an EMBL/GenBank/DDBJ whole genome shotgun (WGS) entry which is preliminary data.</text>
</comment>
<dbReference type="Gene3D" id="3.30.700.10">
    <property type="entry name" value="Glycoprotein, Type 4 Pilin"/>
    <property type="match status" value="1"/>
</dbReference>
<dbReference type="InterPro" id="IPR012902">
    <property type="entry name" value="N_methyl_site"/>
</dbReference>
<reference evidence="2" key="1">
    <citation type="journal article" date="2019" name="Int. J. Syst. Evol. Microbiol.">
        <title>The Global Catalogue of Microorganisms (GCM) 10K type strain sequencing project: providing services to taxonomists for standard genome sequencing and annotation.</title>
        <authorList>
            <consortium name="The Broad Institute Genomics Platform"/>
            <consortium name="The Broad Institute Genome Sequencing Center for Infectious Disease"/>
            <person name="Wu L."/>
            <person name="Ma J."/>
        </authorList>
    </citation>
    <scope>NUCLEOTIDE SEQUENCE [LARGE SCALE GENOMIC DNA]</scope>
    <source>
        <strain evidence="2">CCUG 43111</strain>
    </source>
</reference>
<evidence type="ECO:0000313" key="1">
    <source>
        <dbReference type="EMBL" id="MFC5478907.1"/>
    </source>
</evidence>
<dbReference type="SUPFAM" id="SSF54523">
    <property type="entry name" value="Pili subunits"/>
    <property type="match status" value="1"/>
</dbReference>
<organism evidence="1 2">
    <name type="scientific">Massilia suwonensis</name>
    <dbReference type="NCBI Taxonomy" id="648895"/>
    <lineage>
        <taxon>Bacteria</taxon>
        <taxon>Pseudomonadati</taxon>
        <taxon>Pseudomonadota</taxon>
        <taxon>Betaproteobacteria</taxon>
        <taxon>Burkholderiales</taxon>
        <taxon>Oxalobacteraceae</taxon>
        <taxon>Telluria group</taxon>
        <taxon>Massilia</taxon>
    </lineage>
</organism>
<protein>
    <submittedName>
        <fullName evidence="1">Tfp pilus assembly protein FimT/FimU</fullName>
    </submittedName>
</protein>
<dbReference type="EMBL" id="JBHSMR010000013">
    <property type="protein sequence ID" value="MFC5478907.1"/>
    <property type="molecule type" value="Genomic_DNA"/>
</dbReference>
<accession>A0ABW0MNI0</accession>
<proteinExistence type="predicted"/>
<dbReference type="InterPro" id="IPR045584">
    <property type="entry name" value="Pilin-like"/>
</dbReference>
<sequence length="207" mass="21814">MRMLVARGFTLLEALIALAILGVVLSVGMPRMADWIYASKVAAAGQFYAEAFALARNQALTQNGVSRLVFSKNAGNGQYDWQIDLCFPRSDEPCNDISPNWSSAANPATRDPLGAKGFKSLQRSAEALPPAADLVPALGPEGANAVYFTPVGWVDPAIGPRIERIALTPGTKRAAAARPLAVVLTMAGNAIRCNPLAAAGDLQRCPP</sequence>
<dbReference type="Proteomes" id="UP001596101">
    <property type="component" value="Unassembled WGS sequence"/>
</dbReference>
<gene>
    <name evidence="1" type="ORF">ACFPQ5_11930</name>
</gene>
<dbReference type="NCBIfam" id="TIGR02532">
    <property type="entry name" value="IV_pilin_GFxxxE"/>
    <property type="match status" value="1"/>
</dbReference>
<dbReference type="RefSeq" id="WP_379755459.1">
    <property type="nucleotide sequence ID" value="NZ_JBHSMR010000013.1"/>
</dbReference>
<name>A0ABW0MNI0_9BURK</name>
<evidence type="ECO:0000313" key="2">
    <source>
        <dbReference type="Proteomes" id="UP001596101"/>
    </source>
</evidence>
<dbReference type="Pfam" id="PF07963">
    <property type="entry name" value="N_methyl"/>
    <property type="match status" value="1"/>
</dbReference>
<keyword evidence="2" id="KW-1185">Reference proteome</keyword>